<proteinExistence type="predicted"/>
<dbReference type="KEGG" id="cstr:CBE89_02940"/>
<name>A0A2Z2IWX0_CORST</name>
<organism evidence="1 2">
    <name type="scientific">Corynebacterium striatum</name>
    <dbReference type="NCBI Taxonomy" id="43770"/>
    <lineage>
        <taxon>Bacteria</taxon>
        <taxon>Bacillati</taxon>
        <taxon>Actinomycetota</taxon>
        <taxon>Actinomycetes</taxon>
        <taxon>Mycobacteriales</taxon>
        <taxon>Corynebacteriaceae</taxon>
        <taxon>Corynebacterium</taxon>
    </lineage>
</organism>
<gene>
    <name evidence="1" type="ORF">CBE89_02940</name>
</gene>
<evidence type="ECO:0000313" key="1">
    <source>
        <dbReference type="EMBL" id="ART20569.1"/>
    </source>
</evidence>
<sequence length="95" mass="11347">MTRPFGKPEIITPQRRRELMDAATREFYRPPGDPGPDYSRLYSPIVEQLRDDESSHARVLSHVDDEYTRHRDNQREHAAQHELRTIINEHRKDNQ</sequence>
<accession>A0A2Z2IWX0</accession>
<reference evidence="1 2" key="1">
    <citation type="submission" date="2017-05" db="EMBL/GenBank/DDBJ databases">
        <title>Complete genome sequence of Corynebacterium striatum KC-Na-1 isolated from Neophocaena asiaeorientalis in Korea.</title>
        <authorList>
            <person name="Kim J.H."/>
            <person name="Lee K."/>
        </authorList>
    </citation>
    <scope>NUCLEOTIDE SEQUENCE [LARGE SCALE GENOMIC DNA]</scope>
    <source>
        <strain evidence="1 2">KC-Na-01</strain>
    </source>
</reference>
<dbReference type="RefSeq" id="WP_086890734.1">
    <property type="nucleotide sequence ID" value="NZ_CP021252.1"/>
</dbReference>
<dbReference type="AlphaFoldDB" id="A0A2Z2IWX0"/>
<evidence type="ECO:0000313" key="2">
    <source>
        <dbReference type="Proteomes" id="UP000250197"/>
    </source>
</evidence>
<dbReference type="Proteomes" id="UP000250197">
    <property type="component" value="Chromosome"/>
</dbReference>
<dbReference type="EMBL" id="CP021252">
    <property type="protein sequence ID" value="ART20569.1"/>
    <property type="molecule type" value="Genomic_DNA"/>
</dbReference>
<protein>
    <submittedName>
        <fullName evidence="1">Uncharacterized protein</fullName>
    </submittedName>
</protein>